<dbReference type="RefSeq" id="WP_142044269.1">
    <property type="nucleotide sequence ID" value="NZ_JBHTGS010000002.1"/>
</dbReference>
<organism evidence="2 3">
    <name type="scientific">Stackebrandtia endophytica</name>
    <dbReference type="NCBI Taxonomy" id="1496996"/>
    <lineage>
        <taxon>Bacteria</taxon>
        <taxon>Bacillati</taxon>
        <taxon>Actinomycetota</taxon>
        <taxon>Actinomycetes</taxon>
        <taxon>Glycomycetales</taxon>
        <taxon>Glycomycetaceae</taxon>
        <taxon>Stackebrandtia</taxon>
    </lineage>
</organism>
<proteinExistence type="predicted"/>
<dbReference type="AlphaFoldDB" id="A0A543B2W9"/>
<name>A0A543B2W9_9ACTN</name>
<keyword evidence="2" id="KW-0378">Hydrolase</keyword>
<comment type="caution">
    <text evidence="2">The sequence shown here is derived from an EMBL/GenBank/DDBJ whole genome shotgun (WGS) entry which is preliminary data.</text>
</comment>
<dbReference type="InterPro" id="IPR029058">
    <property type="entry name" value="AB_hydrolase_fold"/>
</dbReference>
<dbReference type="SUPFAM" id="SSF53474">
    <property type="entry name" value="alpha/beta-Hydrolases"/>
    <property type="match status" value="1"/>
</dbReference>
<dbReference type="OrthoDB" id="3366103at2"/>
<evidence type="ECO:0000259" key="1">
    <source>
        <dbReference type="Pfam" id="PF12146"/>
    </source>
</evidence>
<protein>
    <submittedName>
        <fullName evidence="2">Serine aminopeptidase S33 family</fullName>
    </submittedName>
</protein>
<dbReference type="GO" id="GO:0004177">
    <property type="term" value="F:aminopeptidase activity"/>
    <property type="evidence" value="ECO:0007669"/>
    <property type="project" value="UniProtKB-KW"/>
</dbReference>
<feature type="domain" description="Serine aminopeptidase S33" evidence="1">
    <location>
        <begin position="25"/>
        <end position="152"/>
    </location>
</feature>
<dbReference type="Proteomes" id="UP000317043">
    <property type="component" value="Unassembled WGS sequence"/>
</dbReference>
<evidence type="ECO:0000313" key="3">
    <source>
        <dbReference type="Proteomes" id="UP000317043"/>
    </source>
</evidence>
<gene>
    <name evidence="2" type="ORF">FB566_4772</name>
</gene>
<dbReference type="InParanoid" id="A0A543B2W9"/>
<keyword evidence="3" id="KW-1185">Reference proteome</keyword>
<reference evidence="2 3" key="1">
    <citation type="submission" date="2019-06" db="EMBL/GenBank/DDBJ databases">
        <title>Sequencing the genomes of 1000 actinobacteria strains.</title>
        <authorList>
            <person name="Klenk H.-P."/>
        </authorList>
    </citation>
    <scope>NUCLEOTIDE SEQUENCE [LARGE SCALE GENOMIC DNA]</scope>
    <source>
        <strain evidence="2 3">DSM 45928</strain>
    </source>
</reference>
<keyword evidence="2" id="KW-0031">Aminopeptidase</keyword>
<dbReference type="Gene3D" id="3.40.50.1820">
    <property type="entry name" value="alpha/beta hydrolase"/>
    <property type="match status" value="1"/>
</dbReference>
<evidence type="ECO:0000313" key="2">
    <source>
        <dbReference type="EMBL" id="TQL79171.1"/>
    </source>
</evidence>
<dbReference type="InterPro" id="IPR022742">
    <property type="entry name" value="Hydrolase_4"/>
</dbReference>
<accession>A0A543B2W9</accession>
<dbReference type="PANTHER" id="PTHR12277">
    <property type="entry name" value="ALPHA/BETA HYDROLASE DOMAIN-CONTAINING PROTEIN"/>
    <property type="match status" value="1"/>
</dbReference>
<sequence>MSEVPLTLTTGDGVRLRGRHLPAESDLAIVIAHGFSGSCNSPRARHIAATLHRFGAVVAFDFRGHGNSEGVSTVGDLEVHDIEAAVAFARSRGHSTVAVAGFSMGAAVAVRHAALFGGLTAVAAVSGPAHWYYRGTPSMRLVHRAIEGRWGRAVARWTRRTRISAVGWDPPPSPPWELVHKIAPTPLLIVHGTADRYFPLRHAHALYESAADPRALWIEPGMGHAESSMTPALVRRLGAWLREPSVPPVSPPA</sequence>
<keyword evidence="2" id="KW-0645">Protease</keyword>
<dbReference type="Pfam" id="PF12146">
    <property type="entry name" value="Hydrolase_4"/>
    <property type="match status" value="1"/>
</dbReference>
<dbReference type="EMBL" id="VFOW01000001">
    <property type="protein sequence ID" value="TQL79171.1"/>
    <property type="molecule type" value="Genomic_DNA"/>
</dbReference>